<dbReference type="AlphaFoldDB" id="A0A165DEN1"/>
<name>A0A165DEN1_9APHY</name>
<dbReference type="GeneID" id="63820176"/>
<dbReference type="Proteomes" id="UP000076871">
    <property type="component" value="Unassembled WGS sequence"/>
</dbReference>
<keyword evidence="2" id="KW-1185">Reference proteome</keyword>
<accession>A0A165DEN1</accession>
<proteinExistence type="predicted"/>
<protein>
    <submittedName>
        <fullName evidence="1">Uncharacterized protein</fullName>
    </submittedName>
</protein>
<dbReference type="STRING" id="1314785.A0A165DEN1"/>
<evidence type="ECO:0000313" key="1">
    <source>
        <dbReference type="EMBL" id="KZT04719.1"/>
    </source>
</evidence>
<dbReference type="RefSeq" id="XP_040762459.1">
    <property type="nucleotide sequence ID" value="XM_040903145.1"/>
</dbReference>
<dbReference type="InParanoid" id="A0A165DEN1"/>
<reference evidence="1 2" key="1">
    <citation type="journal article" date="2016" name="Mol. Biol. Evol.">
        <title>Comparative Genomics of Early-Diverging Mushroom-Forming Fungi Provides Insights into the Origins of Lignocellulose Decay Capabilities.</title>
        <authorList>
            <person name="Nagy L.G."/>
            <person name="Riley R."/>
            <person name="Tritt A."/>
            <person name="Adam C."/>
            <person name="Daum C."/>
            <person name="Floudas D."/>
            <person name="Sun H."/>
            <person name="Yadav J.S."/>
            <person name="Pangilinan J."/>
            <person name="Larsson K.H."/>
            <person name="Matsuura K."/>
            <person name="Barry K."/>
            <person name="Labutti K."/>
            <person name="Kuo R."/>
            <person name="Ohm R.A."/>
            <person name="Bhattacharya S.S."/>
            <person name="Shirouzu T."/>
            <person name="Yoshinaga Y."/>
            <person name="Martin F.M."/>
            <person name="Grigoriev I.V."/>
            <person name="Hibbett D.S."/>
        </authorList>
    </citation>
    <scope>NUCLEOTIDE SEQUENCE [LARGE SCALE GENOMIC DNA]</scope>
    <source>
        <strain evidence="1 2">93-53</strain>
    </source>
</reference>
<gene>
    <name evidence="1" type="ORF">LAESUDRAFT_609174</name>
</gene>
<dbReference type="OrthoDB" id="2799438at2759"/>
<organism evidence="1 2">
    <name type="scientific">Laetiporus sulphureus 93-53</name>
    <dbReference type="NCBI Taxonomy" id="1314785"/>
    <lineage>
        <taxon>Eukaryota</taxon>
        <taxon>Fungi</taxon>
        <taxon>Dikarya</taxon>
        <taxon>Basidiomycota</taxon>
        <taxon>Agaricomycotina</taxon>
        <taxon>Agaricomycetes</taxon>
        <taxon>Polyporales</taxon>
        <taxon>Laetiporus</taxon>
    </lineage>
</organism>
<feature type="non-terminal residue" evidence="1">
    <location>
        <position position="175"/>
    </location>
</feature>
<feature type="non-terminal residue" evidence="1">
    <location>
        <position position="1"/>
    </location>
</feature>
<dbReference type="EMBL" id="KV427634">
    <property type="protein sequence ID" value="KZT04719.1"/>
    <property type="molecule type" value="Genomic_DNA"/>
</dbReference>
<sequence length="175" mass="20460">LRQKFRDLKLLDKITTLRYNKKLSDIVQGITRNPLIISYRSWKGTQYISKTMHRSLKWSNEDPYPLNDPEPDMQDKLKEIKSVYRYLPAKGTNALLTISNDQGGKKKKCMCVSDETGLDDKKMRTTSPLSLYSSPVSFIWDENNYSCAYDSLFSILLKMFRDCPQQWNETVKNQN</sequence>
<evidence type="ECO:0000313" key="2">
    <source>
        <dbReference type="Proteomes" id="UP000076871"/>
    </source>
</evidence>